<dbReference type="SUPFAM" id="SSF101898">
    <property type="entry name" value="NHL repeat"/>
    <property type="match status" value="1"/>
</dbReference>
<dbReference type="PANTHER" id="PTHR46388">
    <property type="entry name" value="NHL REPEAT-CONTAINING PROTEIN 2"/>
    <property type="match status" value="1"/>
</dbReference>
<evidence type="ECO:0000313" key="10">
    <source>
        <dbReference type="Proteomes" id="UP000472264"/>
    </source>
</evidence>
<feature type="repeat" description="NHL" evidence="7">
    <location>
        <begin position="466"/>
        <end position="506"/>
    </location>
</feature>
<dbReference type="FunFam" id="3.40.30.10:FF:000108">
    <property type="entry name" value="NHL repeat-containing protein 2"/>
    <property type="match status" value="1"/>
</dbReference>
<dbReference type="InParanoid" id="A0A665VHR2"/>
<comment type="subcellular location">
    <subcellularLocation>
        <location evidence="1">Cytoplasm</location>
        <location evidence="1">Cytosol</location>
    </subcellularLocation>
</comment>
<dbReference type="Proteomes" id="UP000472264">
    <property type="component" value="Chromosome 19"/>
</dbReference>
<dbReference type="Ensembl" id="ENSENLT00000032141.1">
    <property type="protein sequence ID" value="ENSENLP00000031236.1"/>
    <property type="gene ID" value="ENSENLG00000013798.1"/>
</dbReference>
<keyword evidence="4" id="KW-0677">Repeat</keyword>
<evidence type="ECO:0000259" key="8">
    <source>
        <dbReference type="PROSITE" id="PS51352"/>
    </source>
</evidence>
<sequence length="724" mass="78262">VVANMASQCSLSTLFPVQSQLDFALDEATTPQEKENLVLQHLKKLDEREDLKIPDFPSGLEWLNTEGPLSLNKELAGKVVLLDFFTYCCINCMHILPDLHQLEKNHSVKDGLVVVGVHSAKFPNEKVLANVRSAVLRYDICHPVVNDSEARLWHELEVSCWPTLVLVGPRGNLLFSLVGEGHRDRMMLFTDSALRHYGEQGLLKPHTVGIKLYRDSLPPSILSFPGKVAIDDSKKRLAIADTGHHRILVVSSTGQLTHVIGGPESGRHDGDLSEASFNSPQGVAIKGDTVYVADTKNHLIRKIDLLEGKVSTLAGVGVQGTDKEGGAIGPQQPISSPWDVTLGTAGEFLFWTKNNLLWIAMAGTHQIWAFFLEDGKLPKGSESKAGTCIRWAGSGNEENRNNAYPHKAGFAQPSGLALAPEEPWRCLYVADSESSTIRTLALKDGGVKLLVGGERDPLNLFAFGDVDGKGVDAKLQHPLGVAWAPEQSLLYVADSYNHKIKVVDPKTKQCSTLAGTGEAGDTLGPEFNKSCFKEPGGICVGDNGKLLYVTDTNNHQVKVLDLVSKTVSLVRLNAVIIPSKLSAPAKAPTLPKSAVRKAMPPVAVSAGQTLILSLTLSLPEGSKLTDEAPSCWALSAEGNEWLLDSRVVTGDILDLSKPISIRTKIPSVMKEAVSNPSLTLGVWVYYCMEAGKACMMKAASFMLPLQLSANPGEKEIPVVLTHAF</sequence>
<dbReference type="Pfam" id="PF13905">
    <property type="entry name" value="Thioredoxin_8"/>
    <property type="match status" value="1"/>
</dbReference>
<keyword evidence="3" id="KW-0963">Cytoplasm</keyword>
<evidence type="ECO:0000256" key="7">
    <source>
        <dbReference type="PROSITE-ProRule" id="PRU00504"/>
    </source>
</evidence>
<dbReference type="InterPro" id="IPR045302">
    <property type="entry name" value="NHL2_NHL_rpt_dom"/>
</dbReference>
<dbReference type="InterPro" id="IPR012336">
    <property type="entry name" value="Thioredoxin-like_fold"/>
</dbReference>
<dbReference type="FunFam" id="2.120.10.30:FF:000068">
    <property type="entry name" value="NHL repeat-containing protein 2"/>
    <property type="match status" value="1"/>
</dbReference>
<name>A0A665VHR2_ECHNA</name>
<evidence type="ECO:0000256" key="5">
    <source>
        <dbReference type="ARBA" id="ARBA00057428"/>
    </source>
</evidence>
<evidence type="ECO:0000256" key="1">
    <source>
        <dbReference type="ARBA" id="ARBA00004514"/>
    </source>
</evidence>
<evidence type="ECO:0000256" key="4">
    <source>
        <dbReference type="ARBA" id="ARBA00022737"/>
    </source>
</evidence>
<dbReference type="OMA" id="IAMAGVH"/>
<dbReference type="Gene3D" id="3.40.30.10">
    <property type="entry name" value="Glutaredoxin"/>
    <property type="match status" value="1"/>
</dbReference>
<dbReference type="InterPro" id="IPR013766">
    <property type="entry name" value="Thioredoxin_domain"/>
</dbReference>
<accession>A0A665VHR2</accession>
<dbReference type="PANTHER" id="PTHR46388:SF2">
    <property type="entry name" value="NHL REPEAT-CONTAINING PROTEIN 2"/>
    <property type="match status" value="1"/>
</dbReference>
<comment type="function">
    <text evidence="5">Required for normal embryonic development.</text>
</comment>
<evidence type="ECO:0000256" key="3">
    <source>
        <dbReference type="ARBA" id="ARBA00022490"/>
    </source>
</evidence>
<dbReference type="CDD" id="cd14951">
    <property type="entry name" value="NHL-2_like"/>
    <property type="match status" value="1"/>
</dbReference>
<evidence type="ECO:0000256" key="2">
    <source>
        <dbReference type="ARBA" id="ARBA00011245"/>
    </source>
</evidence>
<reference evidence="9" key="3">
    <citation type="submission" date="2025-09" db="UniProtKB">
        <authorList>
            <consortium name="Ensembl"/>
        </authorList>
    </citation>
    <scope>IDENTIFICATION</scope>
</reference>
<evidence type="ECO:0000256" key="6">
    <source>
        <dbReference type="ARBA" id="ARBA00071348"/>
    </source>
</evidence>
<dbReference type="FunFam" id="2.120.10.30:FF:000063">
    <property type="entry name" value="NHL repeat containing 2"/>
    <property type="match status" value="1"/>
</dbReference>
<dbReference type="InterPro" id="IPR011042">
    <property type="entry name" value="6-blade_b-propeller_TolB-like"/>
</dbReference>
<feature type="domain" description="Thioredoxin" evidence="8">
    <location>
        <begin position="47"/>
        <end position="195"/>
    </location>
</feature>
<comment type="subunit">
    <text evidence="2">Monomer.</text>
</comment>
<dbReference type="PROSITE" id="PS51352">
    <property type="entry name" value="THIOREDOXIN_2"/>
    <property type="match status" value="1"/>
</dbReference>
<dbReference type="InterPro" id="IPR036249">
    <property type="entry name" value="Thioredoxin-like_sf"/>
</dbReference>
<dbReference type="GO" id="GO:0005829">
    <property type="term" value="C:cytosol"/>
    <property type="evidence" value="ECO:0007669"/>
    <property type="project" value="UniProtKB-SubCell"/>
</dbReference>
<dbReference type="InterPro" id="IPR001258">
    <property type="entry name" value="NHL_repeat"/>
</dbReference>
<dbReference type="CDD" id="cd03012">
    <property type="entry name" value="TlpA_like_DipZ_like"/>
    <property type="match status" value="1"/>
</dbReference>
<dbReference type="Gene3D" id="2.120.10.30">
    <property type="entry name" value="TolB, C-terminal domain"/>
    <property type="match status" value="2"/>
</dbReference>
<evidence type="ECO:0000313" key="9">
    <source>
        <dbReference type="Ensembl" id="ENSENLP00000031236.1"/>
    </source>
</evidence>
<dbReference type="PROSITE" id="PS51125">
    <property type="entry name" value="NHL"/>
    <property type="match status" value="1"/>
</dbReference>
<dbReference type="SUPFAM" id="SSF52833">
    <property type="entry name" value="Thioredoxin-like"/>
    <property type="match status" value="1"/>
</dbReference>
<organism evidence="9 10">
    <name type="scientific">Echeneis naucrates</name>
    <name type="common">Live sharksucker</name>
    <dbReference type="NCBI Taxonomy" id="173247"/>
    <lineage>
        <taxon>Eukaryota</taxon>
        <taxon>Metazoa</taxon>
        <taxon>Chordata</taxon>
        <taxon>Craniata</taxon>
        <taxon>Vertebrata</taxon>
        <taxon>Euteleostomi</taxon>
        <taxon>Actinopterygii</taxon>
        <taxon>Neopterygii</taxon>
        <taxon>Teleostei</taxon>
        <taxon>Neoteleostei</taxon>
        <taxon>Acanthomorphata</taxon>
        <taxon>Carangaria</taxon>
        <taxon>Carangiformes</taxon>
        <taxon>Echeneidae</taxon>
        <taxon>Echeneis</taxon>
    </lineage>
</organism>
<reference evidence="9" key="1">
    <citation type="submission" date="2021-04" db="EMBL/GenBank/DDBJ databases">
        <authorList>
            <consortium name="Wellcome Sanger Institute Data Sharing"/>
        </authorList>
    </citation>
    <scope>NUCLEOTIDE SEQUENCE [LARGE SCALE GENOMIC DNA]</scope>
</reference>
<protein>
    <recommendedName>
        <fullName evidence="6">NHL repeat-containing protein 2</fullName>
    </recommendedName>
</protein>
<dbReference type="Pfam" id="PF01436">
    <property type="entry name" value="NHL"/>
    <property type="match status" value="2"/>
</dbReference>
<reference evidence="9" key="2">
    <citation type="submission" date="2025-08" db="UniProtKB">
        <authorList>
            <consortium name="Ensembl"/>
        </authorList>
    </citation>
    <scope>IDENTIFICATION</scope>
</reference>
<gene>
    <name evidence="9" type="primary">nhlrc2</name>
</gene>
<proteinExistence type="predicted"/>
<dbReference type="AlphaFoldDB" id="A0A665VHR2"/>
<keyword evidence="10" id="KW-1185">Reference proteome</keyword>